<evidence type="ECO:0000256" key="8">
    <source>
        <dbReference type="SAM" id="MobiDB-lite"/>
    </source>
</evidence>
<name>M0C9C9_9EURY</name>
<proteinExistence type="inferred from homology"/>
<dbReference type="AlphaFoldDB" id="M0C9C9"/>
<dbReference type="InterPro" id="IPR035906">
    <property type="entry name" value="MetI-like_sf"/>
</dbReference>
<evidence type="ECO:0000256" key="4">
    <source>
        <dbReference type="ARBA" id="ARBA00022692"/>
    </source>
</evidence>
<feature type="region of interest" description="Disordered" evidence="8">
    <location>
        <begin position="1"/>
        <end position="28"/>
    </location>
</feature>
<dbReference type="PROSITE" id="PS50928">
    <property type="entry name" value="ABC_TM1"/>
    <property type="match status" value="1"/>
</dbReference>
<evidence type="ECO:0000259" key="9">
    <source>
        <dbReference type="PROSITE" id="PS50928"/>
    </source>
</evidence>
<feature type="transmembrane region" description="Helical" evidence="7">
    <location>
        <begin position="229"/>
        <end position="249"/>
    </location>
</feature>
<dbReference type="STRING" id="797114.C475_21349"/>
<comment type="caution">
    <text evidence="10">The sequence shown here is derived from an EMBL/GenBank/DDBJ whole genome shotgun (WGS) entry which is preliminary data.</text>
</comment>
<keyword evidence="5 7" id="KW-1133">Transmembrane helix</keyword>
<dbReference type="CDD" id="cd06261">
    <property type="entry name" value="TM_PBP2"/>
    <property type="match status" value="1"/>
</dbReference>
<dbReference type="Pfam" id="PF00528">
    <property type="entry name" value="BPD_transp_1"/>
    <property type="match status" value="1"/>
</dbReference>
<keyword evidence="6 7" id="KW-0472">Membrane</keyword>
<feature type="transmembrane region" description="Helical" evidence="7">
    <location>
        <begin position="261"/>
        <end position="279"/>
    </location>
</feature>
<evidence type="ECO:0000256" key="7">
    <source>
        <dbReference type="RuleBase" id="RU363032"/>
    </source>
</evidence>
<comment type="similarity">
    <text evidence="7">Belongs to the binding-protein-dependent transport system permease family.</text>
</comment>
<dbReference type="PANTHER" id="PTHR43386:SF1">
    <property type="entry name" value="D,D-DIPEPTIDE TRANSPORT SYSTEM PERMEASE PROTEIN DDPC-RELATED"/>
    <property type="match status" value="1"/>
</dbReference>
<feature type="transmembrane region" description="Helical" evidence="7">
    <location>
        <begin position="364"/>
        <end position="389"/>
    </location>
</feature>
<dbReference type="InterPro" id="IPR050366">
    <property type="entry name" value="BP-dependent_transpt_permease"/>
</dbReference>
<dbReference type="eggNOG" id="arCOG00748">
    <property type="taxonomic scope" value="Archaea"/>
</dbReference>
<dbReference type="SUPFAM" id="SSF161098">
    <property type="entry name" value="MetI-like"/>
    <property type="match status" value="1"/>
</dbReference>
<keyword evidence="2 7" id="KW-0813">Transport</keyword>
<evidence type="ECO:0000256" key="5">
    <source>
        <dbReference type="ARBA" id="ARBA00022989"/>
    </source>
</evidence>
<evidence type="ECO:0000256" key="6">
    <source>
        <dbReference type="ARBA" id="ARBA00023136"/>
    </source>
</evidence>
<feature type="domain" description="ABC transmembrane type-1" evidence="9">
    <location>
        <begin position="193"/>
        <end position="389"/>
    </location>
</feature>
<evidence type="ECO:0000256" key="3">
    <source>
        <dbReference type="ARBA" id="ARBA00022475"/>
    </source>
</evidence>
<evidence type="ECO:0000256" key="2">
    <source>
        <dbReference type="ARBA" id="ARBA00022448"/>
    </source>
</evidence>
<accession>M0C9C9</accession>
<protein>
    <submittedName>
        <fullName evidence="10">ABC-type transport system permease</fullName>
    </submittedName>
</protein>
<evidence type="ECO:0000313" key="11">
    <source>
        <dbReference type="Proteomes" id="UP000011626"/>
    </source>
</evidence>
<gene>
    <name evidence="10" type="ORF">C475_21349</name>
</gene>
<organism evidence="10 11">
    <name type="scientific">Halosimplex carlsbadense 2-9-1</name>
    <dbReference type="NCBI Taxonomy" id="797114"/>
    <lineage>
        <taxon>Archaea</taxon>
        <taxon>Methanobacteriati</taxon>
        <taxon>Methanobacteriota</taxon>
        <taxon>Stenosarchaea group</taxon>
        <taxon>Halobacteria</taxon>
        <taxon>Halobacteriales</taxon>
        <taxon>Haloarculaceae</taxon>
        <taxon>Halosimplex</taxon>
    </lineage>
</organism>
<dbReference type="OrthoDB" id="312811at2157"/>
<feature type="transmembrane region" description="Helical" evidence="7">
    <location>
        <begin position="195"/>
        <end position="217"/>
    </location>
</feature>
<dbReference type="GO" id="GO:0055085">
    <property type="term" value="P:transmembrane transport"/>
    <property type="evidence" value="ECO:0007669"/>
    <property type="project" value="InterPro"/>
</dbReference>
<dbReference type="InterPro" id="IPR000515">
    <property type="entry name" value="MetI-like"/>
</dbReference>
<dbReference type="GO" id="GO:0005886">
    <property type="term" value="C:plasma membrane"/>
    <property type="evidence" value="ECO:0007669"/>
    <property type="project" value="UniProtKB-SubCell"/>
</dbReference>
<evidence type="ECO:0000313" key="10">
    <source>
        <dbReference type="EMBL" id="ELZ19886.1"/>
    </source>
</evidence>
<reference evidence="10 11" key="1">
    <citation type="journal article" date="2014" name="PLoS Genet.">
        <title>Phylogenetically driven sequencing of extremely halophilic archaea reveals strategies for static and dynamic osmo-response.</title>
        <authorList>
            <person name="Becker E.A."/>
            <person name="Seitzer P.M."/>
            <person name="Tritt A."/>
            <person name="Larsen D."/>
            <person name="Krusor M."/>
            <person name="Yao A.I."/>
            <person name="Wu D."/>
            <person name="Madern D."/>
            <person name="Eisen J.A."/>
            <person name="Darling A.E."/>
            <person name="Facciotti M.T."/>
        </authorList>
    </citation>
    <scope>NUCLEOTIDE SEQUENCE [LARGE SCALE GENOMIC DNA]</scope>
    <source>
        <strain evidence="10 11">2-9-1</strain>
    </source>
</reference>
<feature type="transmembrane region" description="Helical" evidence="7">
    <location>
        <begin position="326"/>
        <end position="344"/>
    </location>
</feature>
<feature type="transmembrane region" description="Helical" evidence="7">
    <location>
        <begin position="30"/>
        <end position="46"/>
    </location>
</feature>
<feature type="transmembrane region" description="Helical" evidence="7">
    <location>
        <begin position="99"/>
        <end position="121"/>
    </location>
</feature>
<dbReference type="Proteomes" id="UP000011626">
    <property type="component" value="Unassembled WGS sequence"/>
</dbReference>
<dbReference type="PATRIC" id="fig|797114.5.peg.4304"/>
<dbReference type="RefSeq" id="WP_006885932.1">
    <property type="nucleotide sequence ID" value="NZ_AOIU01000048.1"/>
</dbReference>
<comment type="subcellular location">
    <subcellularLocation>
        <location evidence="1 7">Cell membrane</location>
        <topology evidence="1 7">Multi-pass membrane protein</topology>
    </subcellularLocation>
</comment>
<keyword evidence="4 7" id="KW-0812">Transmembrane</keyword>
<sequence length="403" mass="42947">MPSSDSDPPEFARVDWDEASSGRRRPSARTPGFAVALLAVAGLFAYDLVVAPEETIPVLDWDVNRSGWLVIVALVVLARYVIVPLAADRDRTARHVEAFLDRPAGVLALGYLVLFGLLGVFGPELFEFTYAKLDARLQPPVFAGVDASASDGYSCVGPVVDGVCRGTWQYPLGTNYIGENVVEGLIGGMHVAVKVGVATAVVMAAVATTVGTVAGYYGGRVDDLLMRYVDVQQTIPAIVVYIVIATLFLGDVEGVSDGGTLAFVLVFGLLDWGGIARLVRGEAIQRRSAGYVRAAKAAGASDLRVIRRHVVPNSTATIVTALTRRVPLLVLAQVGLAYLALNSTRPASFGELLGVSLAGRHMPWYAQWWTSLPAVALLVGLVVACNVFGDTVRDVLDPREEVR</sequence>
<keyword evidence="3" id="KW-1003">Cell membrane</keyword>
<evidence type="ECO:0000256" key="1">
    <source>
        <dbReference type="ARBA" id="ARBA00004651"/>
    </source>
</evidence>
<dbReference type="EMBL" id="AOIU01000048">
    <property type="protein sequence ID" value="ELZ19886.1"/>
    <property type="molecule type" value="Genomic_DNA"/>
</dbReference>
<feature type="transmembrane region" description="Helical" evidence="7">
    <location>
        <begin position="66"/>
        <end position="87"/>
    </location>
</feature>
<keyword evidence="11" id="KW-1185">Reference proteome</keyword>
<dbReference type="Gene3D" id="1.10.3720.10">
    <property type="entry name" value="MetI-like"/>
    <property type="match status" value="1"/>
</dbReference>
<dbReference type="PANTHER" id="PTHR43386">
    <property type="entry name" value="OLIGOPEPTIDE TRANSPORT SYSTEM PERMEASE PROTEIN APPC"/>
    <property type="match status" value="1"/>
</dbReference>